<dbReference type="SMART" id="SM00240">
    <property type="entry name" value="FHA"/>
    <property type="match status" value="1"/>
</dbReference>
<reference evidence="4 5" key="1">
    <citation type="submission" date="2007-08" db="EMBL/GenBank/DDBJ databases">
        <title>Complete sequence of Roseiflexus castenholzii DSM 13941.</title>
        <authorList>
            <consortium name="US DOE Joint Genome Institute"/>
            <person name="Copeland A."/>
            <person name="Lucas S."/>
            <person name="Lapidus A."/>
            <person name="Barry K."/>
            <person name="Glavina del Rio T."/>
            <person name="Dalin E."/>
            <person name="Tice H."/>
            <person name="Pitluck S."/>
            <person name="Thompson L.S."/>
            <person name="Brettin T."/>
            <person name="Bruce D."/>
            <person name="Detter J.C."/>
            <person name="Han C."/>
            <person name="Tapia R."/>
            <person name="Schmutz J."/>
            <person name="Larimer F."/>
            <person name="Land M."/>
            <person name="Hauser L."/>
            <person name="Kyrpides N."/>
            <person name="Mikhailova N."/>
            <person name="Bryant D.A."/>
            <person name="Hanada S."/>
            <person name="Tsukatani Y."/>
            <person name="Richardson P."/>
        </authorList>
    </citation>
    <scope>NUCLEOTIDE SEQUENCE [LARGE SCALE GENOMIC DNA]</scope>
    <source>
        <strain evidence="5">DSM 13941 / HLO8</strain>
    </source>
</reference>
<dbReference type="AlphaFoldDB" id="A7NQ13"/>
<dbReference type="InterPro" id="IPR000253">
    <property type="entry name" value="FHA_dom"/>
</dbReference>
<keyword evidence="5" id="KW-1185">Reference proteome</keyword>
<feature type="compositionally biased region" description="Polar residues" evidence="1">
    <location>
        <begin position="184"/>
        <end position="194"/>
    </location>
</feature>
<feature type="transmembrane region" description="Helical" evidence="2">
    <location>
        <begin position="952"/>
        <end position="970"/>
    </location>
</feature>
<evidence type="ECO:0000259" key="3">
    <source>
        <dbReference type="PROSITE" id="PS50006"/>
    </source>
</evidence>
<dbReference type="Proteomes" id="UP000000263">
    <property type="component" value="Chromosome"/>
</dbReference>
<dbReference type="EMBL" id="CP000804">
    <property type="protein sequence ID" value="ABU59659.1"/>
    <property type="molecule type" value="Genomic_DNA"/>
</dbReference>
<dbReference type="KEGG" id="rca:Rcas_3610"/>
<feature type="transmembrane region" description="Helical" evidence="2">
    <location>
        <begin position="977"/>
        <end position="997"/>
    </location>
</feature>
<feature type="domain" description="FHA" evidence="3">
    <location>
        <begin position="62"/>
        <end position="111"/>
    </location>
</feature>
<dbReference type="InterPro" id="IPR050923">
    <property type="entry name" value="Cell_Proc_Reg/RNA_Proc"/>
</dbReference>
<keyword evidence="2" id="KW-1133">Transmembrane helix</keyword>
<evidence type="ECO:0000256" key="2">
    <source>
        <dbReference type="SAM" id="Phobius"/>
    </source>
</evidence>
<organism evidence="4 5">
    <name type="scientific">Roseiflexus castenholzii (strain DSM 13941 / HLO8)</name>
    <dbReference type="NCBI Taxonomy" id="383372"/>
    <lineage>
        <taxon>Bacteria</taxon>
        <taxon>Bacillati</taxon>
        <taxon>Chloroflexota</taxon>
        <taxon>Chloroflexia</taxon>
        <taxon>Chloroflexales</taxon>
        <taxon>Roseiflexineae</taxon>
        <taxon>Roseiflexaceae</taxon>
        <taxon>Roseiflexus</taxon>
    </lineage>
</organism>
<accession>A7NQ13</accession>
<feature type="compositionally biased region" description="Pro residues" evidence="1">
    <location>
        <begin position="198"/>
        <end position="212"/>
    </location>
</feature>
<dbReference type="SUPFAM" id="SSF49879">
    <property type="entry name" value="SMAD/FHA domain"/>
    <property type="match status" value="1"/>
</dbReference>
<feature type="compositionally biased region" description="Low complexity" evidence="1">
    <location>
        <begin position="276"/>
        <end position="286"/>
    </location>
</feature>
<name>A7NQ13_ROSCS</name>
<feature type="transmembrane region" description="Helical" evidence="2">
    <location>
        <begin position="231"/>
        <end position="255"/>
    </location>
</feature>
<dbReference type="STRING" id="383372.Rcas_3610"/>
<feature type="region of interest" description="Disordered" evidence="1">
    <location>
        <begin position="178"/>
        <end position="222"/>
    </location>
</feature>
<feature type="region of interest" description="Disordered" evidence="1">
    <location>
        <begin position="263"/>
        <end position="286"/>
    </location>
</feature>
<dbReference type="PANTHER" id="PTHR23308">
    <property type="entry name" value="NUCLEAR INHIBITOR OF PROTEIN PHOSPHATASE-1"/>
    <property type="match status" value="1"/>
</dbReference>
<dbReference type="Pfam" id="PF00498">
    <property type="entry name" value="FHA"/>
    <property type="match status" value="1"/>
</dbReference>
<sequence>MRHASDSQPLPICPFCGAPHRPGIHVCPQCGRPLHPSSHIFELLVIRENTITAHIPLPTAVIAIGRATDNTILLDDPKISRHHLRLTWNGAAFVAEDVGSSGGTLLNGVSLRAPTALRPGDTLTLGDTMLRLGIVSEVEAVLAPPVLPAAPLPPSLAAPSAHASGPMSAPPYPPPSAWPYSSATGQEPSAFAQSYSPHAPPPPGMAPYPLPPSGVSQMPTPLSRHSLSPGLLAIAAIAVVFVVVGGIAAALLFGFGRSAISSAPPANSTPLPPANLGPTTPTATPAPLTMTIAPIEQTTVAADGQPHIDSHGASLTVPGDALEEGSGIELMASAAQGSLADALNQAFAIETPFYSVVAEHDGRGRATLALPAAGPDSRVAVVIDNEYLALLDLQPTDGMLRIDTLIAPKTLPDAPAPGIARDGTIHYVVLRPKPGSAASPAETHNLLGLNLAPRRAYAADVYRECLEWTTNTRCRTNGRVHVMWRLTVPLQTADADAIISQVDVLMKAYAGRGFTAAASSASIFVIVDPSVAGPVYSAKNGIIYLPMDSASSISTNEGRRDLAHELFHWIQDEEYVMTLSALSGARTWWLETTAENGVFLIDDSALEFNLQHYGQTTVDRPAFLGFQAAPFTWSRSDEARYIHAQLLRVNMCDSDACAISEQGMIRAINDGTYPLNDAAFQANIRANLDDYARYLLGVAPERTNTTISLHNVVRTGDTFGDVIWVKQNILSAAQEFFLESSSGEPQIRQETPKDRPPEYIINAPIERAGVYPLQVVSGGTGRPTWPVMLIIEPGIELLYRLDDEPVVHHPGDAQLVLGPIHATMGYRKVRVVALGRDETNTFKAAVRLVDLQGDWLLIPGDVRSNSVVCSSDNTSVDPAKLTQLSAALSEGMAQRGSYTWQGLNELAFALDPGMTLTDDPDDHSQIEAIGLIGPDNIQGMLRLVVPPPETGGMQPGVLLLVAMPSGILAWRTRRRVLMALTILILGAFLAGCVGVSVHGSVDTRYILGKLEYVGKGDTLGEPLWRISKGAATTDVDLTITVATQMIGDEQPQEQTTQCKGRVVHDITVEIYKDGVISLQDDGE</sequence>
<dbReference type="OrthoDB" id="137102at2"/>
<proteinExistence type="predicted"/>
<dbReference type="PROSITE" id="PS50006">
    <property type="entry name" value="FHA_DOMAIN"/>
    <property type="match status" value="1"/>
</dbReference>
<gene>
    <name evidence="4" type="ordered locus">Rcas_3610</name>
</gene>
<dbReference type="eggNOG" id="COG1716">
    <property type="taxonomic scope" value="Bacteria"/>
</dbReference>
<evidence type="ECO:0000313" key="4">
    <source>
        <dbReference type="EMBL" id="ABU59659.1"/>
    </source>
</evidence>
<protein>
    <submittedName>
        <fullName evidence="4">FHA domain containing protein</fullName>
    </submittedName>
</protein>
<dbReference type="HOGENOM" id="CLU_285741_0_0_0"/>
<dbReference type="InterPro" id="IPR008984">
    <property type="entry name" value="SMAD_FHA_dom_sf"/>
</dbReference>
<evidence type="ECO:0000313" key="5">
    <source>
        <dbReference type="Proteomes" id="UP000000263"/>
    </source>
</evidence>
<keyword evidence="2" id="KW-0812">Transmembrane</keyword>
<dbReference type="Gene3D" id="2.60.200.20">
    <property type="match status" value="1"/>
</dbReference>
<keyword evidence="2" id="KW-0472">Membrane</keyword>
<evidence type="ECO:0000256" key="1">
    <source>
        <dbReference type="SAM" id="MobiDB-lite"/>
    </source>
</evidence>
<dbReference type="CDD" id="cd00060">
    <property type="entry name" value="FHA"/>
    <property type="match status" value="1"/>
</dbReference>